<accession>A0A4Z1F5W4</accession>
<dbReference type="AlphaFoldDB" id="A0A4Z1F5W4"/>
<name>A0A4Z1F5W4_9HELO</name>
<gene>
    <name evidence="1" type="ORF">BPAE_0394g00070</name>
</gene>
<keyword evidence="2" id="KW-1185">Reference proteome</keyword>
<organism evidence="1 2">
    <name type="scientific">Botrytis paeoniae</name>
    <dbReference type="NCBI Taxonomy" id="278948"/>
    <lineage>
        <taxon>Eukaryota</taxon>
        <taxon>Fungi</taxon>
        <taxon>Dikarya</taxon>
        <taxon>Ascomycota</taxon>
        <taxon>Pezizomycotina</taxon>
        <taxon>Leotiomycetes</taxon>
        <taxon>Helotiales</taxon>
        <taxon>Sclerotiniaceae</taxon>
        <taxon>Botrytis</taxon>
    </lineage>
</organism>
<evidence type="ECO:0000313" key="1">
    <source>
        <dbReference type="EMBL" id="TGO18183.1"/>
    </source>
</evidence>
<protein>
    <submittedName>
        <fullName evidence="1">Uncharacterized protein</fullName>
    </submittedName>
</protein>
<comment type="caution">
    <text evidence="1">The sequence shown here is derived from an EMBL/GenBank/DDBJ whole genome shotgun (WGS) entry which is preliminary data.</text>
</comment>
<sequence>MYTLAGRKLYPSIDWMECEGGVNYPKKLPHHLFDHAQRAIWRNLSLWAPEKLNQLMGKASSDPLTLPGPNG</sequence>
<dbReference type="EMBL" id="PQXI01000392">
    <property type="protein sequence ID" value="TGO18183.1"/>
    <property type="molecule type" value="Genomic_DNA"/>
</dbReference>
<evidence type="ECO:0000313" key="2">
    <source>
        <dbReference type="Proteomes" id="UP000297910"/>
    </source>
</evidence>
<proteinExistence type="predicted"/>
<reference evidence="1 2" key="1">
    <citation type="submission" date="2017-12" db="EMBL/GenBank/DDBJ databases">
        <title>Comparative genomics of Botrytis spp.</title>
        <authorList>
            <person name="Valero-Jimenez C.A."/>
            <person name="Tapia P."/>
            <person name="Veloso J."/>
            <person name="Silva-Moreno E."/>
            <person name="Staats M."/>
            <person name="Valdes J.H."/>
            <person name="Van Kan J.A.L."/>
        </authorList>
    </citation>
    <scope>NUCLEOTIDE SEQUENCE [LARGE SCALE GENOMIC DNA]</scope>
    <source>
        <strain evidence="1 2">Bp0003</strain>
    </source>
</reference>
<dbReference type="Proteomes" id="UP000297910">
    <property type="component" value="Unassembled WGS sequence"/>
</dbReference>